<keyword evidence="2" id="KW-0677">Repeat</keyword>
<evidence type="ECO:0000313" key="9">
    <source>
        <dbReference type="Proteomes" id="UP000286415"/>
    </source>
</evidence>
<dbReference type="GO" id="GO:0045944">
    <property type="term" value="P:positive regulation of transcription by RNA polymerase II"/>
    <property type="evidence" value="ECO:0007669"/>
    <property type="project" value="TreeGrafter"/>
</dbReference>
<dbReference type="Pfam" id="PF00096">
    <property type="entry name" value="zf-C2H2"/>
    <property type="match status" value="1"/>
</dbReference>
<evidence type="ECO:0000256" key="6">
    <source>
        <dbReference type="SAM" id="MobiDB-lite"/>
    </source>
</evidence>
<evidence type="ECO:0000313" key="8">
    <source>
        <dbReference type="EMBL" id="KAG5446362.1"/>
    </source>
</evidence>
<evidence type="ECO:0000256" key="4">
    <source>
        <dbReference type="ARBA" id="ARBA00022833"/>
    </source>
</evidence>
<sequence length="201" mass="22787">QTGVNPVNKLFQSTKNSPRMTYARGDRDVQIPLEGCTDGRSRTQRGGPTNRTTSHVNVDADTSISRPVPHSRVVEQHRELFQAINQANQNRFQCLYCGNSYLRRICLNAHIRTCRQRLLVNPVDVDDKLLQCEHCGVVTSSKSILRAHMQKHIPFKAHKCQLCEKAYQYKSSLATHITRHHSKREAAKPTGDCDEAKKGVK</sequence>
<dbReference type="SMART" id="SM00355">
    <property type="entry name" value="ZnF_C2H2"/>
    <property type="match status" value="3"/>
</dbReference>
<feature type="domain" description="C2H2-type" evidence="7">
    <location>
        <begin position="130"/>
        <end position="157"/>
    </location>
</feature>
<feature type="region of interest" description="Disordered" evidence="6">
    <location>
        <begin position="178"/>
        <end position="201"/>
    </location>
</feature>
<evidence type="ECO:0000256" key="5">
    <source>
        <dbReference type="PROSITE-ProRule" id="PRU00042"/>
    </source>
</evidence>
<dbReference type="PANTHER" id="PTHR24403">
    <property type="entry name" value="ZINC FINGER PROTEIN"/>
    <property type="match status" value="1"/>
</dbReference>
<evidence type="ECO:0000259" key="7">
    <source>
        <dbReference type="PROSITE" id="PS50157"/>
    </source>
</evidence>
<dbReference type="SUPFAM" id="SSF57667">
    <property type="entry name" value="beta-beta-alpha zinc fingers"/>
    <property type="match status" value="1"/>
</dbReference>
<dbReference type="GO" id="GO:0005634">
    <property type="term" value="C:nucleus"/>
    <property type="evidence" value="ECO:0007669"/>
    <property type="project" value="TreeGrafter"/>
</dbReference>
<feature type="domain" description="C2H2-type" evidence="7">
    <location>
        <begin position="158"/>
        <end position="185"/>
    </location>
</feature>
<feature type="region of interest" description="Disordered" evidence="6">
    <location>
        <begin position="1"/>
        <end position="54"/>
    </location>
</feature>
<proteinExistence type="predicted"/>
<dbReference type="Gene3D" id="3.30.160.60">
    <property type="entry name" value="Classic Zinc Finger"/>
    <property type="match status" value="2"/>
</dbReference>
<name>A0A8T1MBS4_CLOSI</name>
<evidence type="ECO:0000256" key="3">
    <source>
        <dbReference type="ARBA" id="ARBA00022771"/>
    </source>
</evidence>
<dbReference type="EMBL" id="NIRI02000056">
    <property type="protein sequence ID" value="KAG5446362.1"/>
    <property type="molecule type" value="Genomic_DNA"/>
</dbReference>
<evidence type="ECO:0000256" key="2">
    <source>
        <dbReference type="ARBA" id="ARBA00022737"/>
    </source>
</evidence>
<dbReference type="Proteomes" id="UP000286415">
    <property type="component" value="Unassembled WGS sequence"/>
</dbReference>
<feature type="compositionally biased region" description="Polar residues" evidence="6">
    <location>
        <begin position="44"/>
        <end position="54"/>
    </location>
</feature>
<dbReference type="PROSITE" id="PS00028">
    <property type="entry name" value="ZINC_FINGER_C2H2_1"/>
    <property type="match status" value="1"/>
</dbReference>
<accession>A0A8T1MBS4</accession>
<gene>
    <name evidence="8" type="ORF">CSKR_104284</name>
</gene>
<dbReference type="OrthoDB" id="1405595at2759"/>
<dbReference type="PANTHER" id="PTHR24403:SF105">
    <property type="entry name" value="ZINC FINGER PROTEIN 2-LIKE ISOFORM X1"/>
    <property type="match status" value="1"/>
</dbReference>
<evidence type="ECO:0000256" key="1">
    <source>
        <dbReference type="ARBA" id="ARBA00022723"/>
    </source>
</evidence>
<dbReference type="AlphaFoldDB" id="A0A8T1MBS4"/>
<keyword evidence="3 5" id="KW-0863">Zinc-finger</keyword>
<comment type="caution">
    <text evidence="8">The sequence shown here is derived from an EMBL/GenBank/DDBJ whole genome shotgun (WGS) entry which is preliminary data.</text>
</comment>
<organism evidence="8 9">
    <name type="scientific">Clonorchis sinensis</name>
    <name type="common">Chinese liver fluke</name>
    <dbReference type="NCBI Taxonomy" id="79923"/>
    <lineage>
        <taxon>Eukaryota</taxon>
        <taxon>Metazoa</taxon>
        <taxon>Spiralia</taxon>
        <taxon>Lophotrochozoa</taxon>
        <taxon>Platyhelminthes</taxon>
        <taxon>Trematoda</taxon>
        <taxon>Digenea</taxon>
        <taxon>Opisthorchiida</taxon>
        <taxon>Opisthorchiata</taxon>
        <taxon>Opisthorchiidae</taxon>
        <taxon>Clonorchis</taxon>
    </lineage>
</organism>
<dbReference type="InterPro" id="IPR036236">
    <property type="entry name" value="Znf_C2H2_sf"/>
</dbReference>
<keyword evidence="1" id="KW-0479">Metal-binding</keyword>
<keyword evidence="9" id="KW-1185">Reference proteome</keyword>
<dbReference type="GO" id="GO:0008270">
    <property type="term" value="F:zinc ion binding"/>
    <property type="evidence" value="ECO:0007669"/>
    <property type="project" value="UniProtKB-KW"/>
</dbReference>
<feature type="non-terminal residue" evidence="8">
    <location>
        <position position="1"/>
    </location>
</feature>
<feature type="compositionally biased region" description="Polar residues" evidence="6">
    <location>
        <begin position="1"/>
        <end position="19"/>
    </location>
</feature>
<reference evidence="8 9" key="2">
    <citation type="journal article" date="2021" name="Genomics">
        <title>High-quality reference genome for Clonorchis sinensis.</title>
        <authorList>
            <person name="Young N.D."/>
            <person name="Stroehlein A.J."/>
            <person name="Kinkar L."/>
            <person name="Wang T."/>
            <person name="Sohn W.M."/>
            <person name="Chang B.C.H."/>
            <person name="Kaur P."/>
            <person name="Weisz D."/>
            <person name="Dudchenko O."/>
            <person name="Aiden E.L."/>
            <person name="Korhonen P.K."/>
            <person name="Gasser R.B."/>
        </authorList>
    </citation>
    <scope>NUCLEOTIDE SEQUENCE [LARGE SCALE GENOMIC DNA]</scope>
    <source>
        <strain evidence="8">Cs-k2</strain>
    </source>
</reference>
<dbReference type="InterPro" id="IPR013087">
    <property type="entry name" value="Znf_C2H2_type"/>
</dbReference>
<protein>
    <recommendedName>
        <fullName evidence="7">C2H2-type domain-containing protein</fullName>
    </recommendedName>
</protein>
<dbReference type="PROSITE" id="PS50157">
    <property type="entry name" value="ZINC_FINGER_C2H2_2"/>
    <property type="match status" value="2"/>
</dbReference>
<dbReference type="InterPro" id="IPR050688">
    <property type="entry name" value="Zinc_finger/UBP_domain"/>
</dbReference>
<reference evidence="8 9" key="1">
    <citation type="journal article" date="2018" name="Biotechnol. Adv.">
        <title>Improved genomic resources and new bioinformatic workflow for the carcinogenic parasite Clonorchis sinensis: Biotechnological implications.</title>
        <authorList>
            <person name="Wang D."/>
            <person name="Korhonen P.K."/>
            <person name="Gasser R.B."/>
            <person name="Young N.D."/>
        </authorList>
    </citation>
    <scope>NUCLEOTIDE SEQUENCE [LARGE SCALE GENOMIC DNA]</scope>
    <source>
        <strain evidence="8">Cs-k2</strain>
    </source>
</reference>
<keyword evidence="4" id="KW-0862">Zinc</keyword>